<keyword evidence="3" id="KW-1185">Reference proteome</keyword>
<evidence type="ECO:0000313" key="3">
    <source>
        <dbReference type="Proteomes" id="UP001523566"/>
    </source>
</evidence>
<organism evidence="2 3">
    <name type="scientific">Aequitasia blattaphilus</name>
    <dbReference type="NCBI Taxonomy" id="2949332"/>
    <lineage>
        <taxon>Bacteria</taxon>
        <taxon>Bacillati</taxon>
        <taxon>Bacillota</taxon>
        <taxon>Clostridia</taxon>
        <taxon>Lachnospirales</taxon>
        <taxon>Lachnospiraceae</taxon>
        <taxon>Aequitasia</taxon>
    </lineage>
</organism>
<dbReference type="InterPro" id="IPR025159">
    <property type="entry name" value="AbiEi_N"/>
</dbReference>
<reference evidence="2 3" key="1">
    <citation type="journal article" date="2022" name="Genome Biol. Evol.">
        <title>Host diet, physiology and behaviors set the stage for Lachnospiraceae cladogenesis.</title>
        <authorList>
            <person name="Vera-Ponce De Leon A."/>
            <person name="Schneider M."/>
            <person name="Jahnes B.C."/>
            <person name="Sadowski V."/>
            <person name="Camuy-Velez L.A."/>
            <person name="Duan J."/>
            <person name="Sabree Z.L."/>
        </authorList>
    </citation>
    <scope>NUCLEOTIDE SEQUENCE [LARGE SCALE GENOMIC DNA]</scope>
    <source>
        <strain evidence="2 3">PAL113</strain>
    </source>
</reference>
<name>A0ABT1E6C4_9FIRM</name>
<feature type="domain" description="AbiEi antitoxin N-terminal" evidence="1">
    <location>
        <begin position="13"/>
        <end position="53"/>
    </location>
</feature>
<sequence length="197" mass="22597">MKLNPELYEVMKKNNNMITTAQVLALGYSKTLLTQYVKGGLLDRCQHGLYTLPDSVHDDMYTLSLRSDKIVFSHDTALFLNGLSDRTPFFHSVTIPSNMSLSPSIKDECSCYYIKSELYQVGLIQKKTTFGNVVKCYNSERTICDMLRSRSRLDEENVISAVKNFANFRDKDLNLLTVYSKQFQVSKALKKYMEVLL</sequence>
<evidence type="ECO:0000259" key="1">
    <source>
        <dbReference type="Pfam" id="PF13338"/>
    </source>
</evidence>
<proteinExistence type="predicted"/>
<gene>
    <name evidence="2" type="ORF">NK125_03050</name>
</gene>
<accession>A0ABT1E6C4</accession>
<protein>
    <submittedName>
        <fullName evidence="2">Abortive phage infection protein</fullName>
    </submittedName>
</protein>
<evidence type="ECO:0000313" key="2">
    <source>
        <dbReference type="EMBL" id="MCP1101390.1"/>
    </source>
</evidence>
<dbReference type="RefSeq" id="WP_262065175.1">
    <property type="nucleotide sequence ID" value="NZ_JAMXOD010000003.1"/>
</dbReference>
<comment type="caution">
    <text evidence="2">The sequence shown here is derived from an EMBL/GenBank/DDBJ whole genome shotgun (WGS) entry which is preliminary data.</text>
</comment>
<dbReference type="EMBL" id="JAMZFW010000003">
    <property type="protein sequence ID" value="MCP1101390.1"/>
    <property type="molecule type" value="Genomic_DNA"/>
</dbReference>
<dbReference type="Pfam" id="PF13338">
    <property type="entry name" value="AbiEi_4"/>
    <property type="match status" value="1"/>
</dbReference>
<dbReference type="Proteomes" id="UP001523566">
    <property type="component" value="Unassembled WGS sequence"/>
</dbReference>